<protein>
    <submittedName>
        <fullName evidence="1">Uncharacterized protein</fullName>
    </submittedName>
</protein>
<name>A0A4Y1QUV7_PRUDU</name>
<sequence>MFFCSVPGGWCCLCLDGGDSSDAGFGNIDASGSCWDVVLFFTLRQQKNYAWSYERWVFFSTSTIALSLGKHPALSLKKPYRSGIAERGFGGWGGEDVDSRI</sequence>
<reference evidence="1" key="1">
    <citation type="journal article" date="2019" name="Science">
        <title>Mutation of a bHLH transcription factor allowed almond domestication.</title>
        <authorList>
            <person name="Sanchez-Perez R."/>
            <person name="Pavan S."/>
            <person name="Mazzeo R."/>
            <person name="Moldovan C."/>
            <person name="Aiese Cigliano R."/>
            <person name="Del Cueto J."/>
            <person name="Ricciardi F."/>
            <person name="Lotti C."/>
            <person name="Ricciardi L."/>
            <person name="Dicenta F."/>
            <person name="Lopez-Marques R.L."/>
            <person name="Lindberg Moller B."/>
        </authorList>
    </citation>
    <scope>NUCLEOTIDE SEQUENCE</scope>
</reference>
<proteinExistence type="predicted"/>
<gene>
    <name evidence="1" type="ORF">Prudu_004245</name>
</gene>
<dbReference type="EMBL" id="AP019297">
    <property type="protein sequence ID" value="BBG95644.1"/>
    <property type="molecule type" value="Genomic_DNA"/>
</dbReference>
<dbReference type="AlphaFoldDB" id="A0A4Y1QUV7"/>
<organism evidence="1">
    <name type="scientific">Prunus dulcis</name>
    <name type="common">Almond</name>
    <name type="synonym">Amygdalus dulcis</name>
    <dbReference type="NCBI Taxonomy" id="3755"/>
    <lineage>
        <taxon>Eukaryota</taxon>
        <taxon>Viridiplantae</taxon>
        <taxon>Streptophyta</taxon>
        <taxon>Embryophyta</taxon>
        <taxon>Tracheophyta</taxon>
        <taxon>Spermatophyta</taxon>
        <taxon>Magnoliopsida</taxon>
        <taxon>eudicotyledons</taxon>
        <taxon>Gunneridae</taxon>
        <taxon>Pentapetalae</taxon>
        <taxon>rosids</taxon>
        <taxon>fabids</taxon>
        <taxon>Rosales</taxon>
        <taxon>Rosaceae</taxon>
        <taxon>Amygdaloideae</taxon>
        <taxon>Amygdaleae</taxon>
        <taxon>Prunus</taxon>
    </lineage>
</organism>
<evidence type="ECO:0000313" key="1">
    <source>
        <dbReference type="EMBL" id="BBG95644.1"/>
    </source>
</evidence>
<accession>A0A4Y1QUV7</accession>